<accession>A0A172T1V9</accession>
<dbReference type="PANTHER" id="PTHR30032:SF4">
    <property type="entry name" value="AMIDASE ENHANCER"/>
    <property type="match status" value="1"/>
</dbReference>
<dbReference type="PATRIC" id="fig|93466.3.peg.544"/>
<name>A0A172T1V9_FERPE</name>
<dbReference type="NCBIfam" id="TIGR02669">
    <property type="entry name" value="SpoIID_LytB"/>
    <property type="match status" value="1"/>
</dbReference>
<dbReference type="InterPro" id="IPR013693">
    <property type="entry name" value="SpoIID/LytB_N"/>
</dbReference>
<dbReference type="AlphaFoldDB" id="A0A172T1V9"/>
<dbReference type="Proteomes" id="UP000077096">
    <property type="component" value="Chromosome"/>
</dbReference>
<dbReference type="InterPro" id="IPR013486">
    <property type="entry name" value="SpoIID/LytB"/>
</dbReference>
<dbReference type="OrthoDB" id="9794671at2"/>
<dbReference type="GO" id="GO:0030288">
    <property type="term" value="C:outer membrane-bounded periplasmic space"/>
    <property type="evidence" value="ECO:0007669"/>
    <property type="project" value="TreeGrafter"/>
</dbReference>
<organism evidence="2 3">
    <name type="scientific">Fervidobacterium pennivorans</name>
    <dbReference type="NCBI Taxonomy" id="93466"/>
    <lineage>
        <taxon>Bacteria</taxon>
        <taxon>Thermotogati</taxon>
        <taxon>Thermotogota</taxon>
        <taxon>Thermotogae</taxon>
        <taxon>Thermotogales</taxon>
        <taxon>Fervidobacteriaceae</taxon>
        <taxon>Fervidobacterium</taxon>
    </lineage>
</organism>
<protein>
    <recommendedName>
        <fullName evidence="1">Sporulation stage II protein D amidase enhancer LytB N-terminal domain-containing protein</fullName>
    </recommendedName>
</protein>
<evidence type="ECO:0000313" key="3">
    <source>
        <dbReference type="Proteomes" id="UP000077096"/>
    </source>
</evidence>
<evidence type="ECO:0000259" key="1">
    <source>
        <dbReference type="Pfam" id="PF08486"/>
    </source>
</evidence>
<sequence length="817" mass="91805">MNKLFYFLTIVLLPSLFNVLTFSQESFTLNISLKFPMDFESDALINNLKIAGAELSYVYEISIFGGDYSATISSTSTVLSLEVSQQGLYEISASVMVGKDTYFKGVATATVDYSSLTQDIEILLKPVMSKMLITLDINDVDELKGKRILITSKDSSRVVFNELLDVSIFPLMIDITPGSYKVDIVAENNVTSNSTKALLSTTELKIQPGRFYPLMVSFKKETLTLSKNLAKVSKLIAFDINTREVIFEREGKYKLSKSLSINGKNNSSWSNVLFPGICDLYLVFEDGEITSISYEENFPSRVRVLLSSKQTSVGGLLSSGFEQVAVKPHQDYLLFVFDNTYYQVMKIQSGCVVRFQNSSEGLSVETADGIIGPFQKSSRFYIRPLSKDSSIEIAEKGKNKYSGTFEIIIDNNGRLSIINDLSIEEYLKSVVSSEMPSTYHPEALKAQAVASRTYTLSKILSDRRYARLGANIDDSTNFQAYNFQKPNEKASKAVMETEGEILVYRGKPAETFYFAVSGGYLMDPADVFTSKIIYLTPKIMSFGTEMPLSLDDEMALLNFLKNWNFSLLRDLGFPEAINGYFRWKVEYSPEELLRILKSLKGVTTLNLANAEILKSKYKPTELLTDFVNLILKPRLSSETANTNITKVENDFFEIMSTLPEIQVQVSTTQQFQDISQESIQHYGDFSDIQQERIINVYVTRRTPGKYVKEVIVETNKGLYKISDEQVLKLFSPQGKKVVLRNGIVRSDFSSLPSSFFTVDVVKNDYGYAEKVVLYGGGFGHGIGMSQVAVNFLAKDYGWDYITILSFFYPGTVLSKVY</sequence>
<reference evidence="2 3" key="1">
    <citation type="submission" date="2014-08" db="EMBL/GenBank/DDBJ databases">
        <title>Fervidobacterium pennivorans DYC genome.</title>
        <authorList>
            <person name="Wushke S."/>
        </authorList>
    </citation>
    <scope>NUCLEOTIDE SEQUENCE [LARGE SCALE GENOMIC DNA]</scope>
    <source>
        <strain evidence="2 3">DYC</strain>
    </source>
</reference>
<evidence type="ECO:0000313" key="2">
    <source>
        <dbReference type="EMBL" id="ANE40988.1"/>
    </source>
</evidence>
<dbReference type="GO" id="GO:0030435">
    <property type="term" value="P:sporulation resulting in formation of a cellular spore"/>
    <property type="evidence" value="ECO:0007669"/>
    <property type="project" value="InterPro"/>
</dbReference>
<dbReference type="EMBL" id="CP011393">
    <property type="protein sequence ID" value="ANE40988.1"/>
    <property type="molecule type" value="Genomic_DNA"/>
</dbReference>
<dbReference type="PANTHER" id="PTHR30032">
    <property type="entry name" value="N-ACETYLMURAMOYL-L-ALANINE AMIDASE-RELATED"/>
    <property type="match status" value="1"/>
</dbReference>
<dbReference type="KEGG" id="fng:JM64_02465"/>
<proteinExistence type="predicted"/>
<dbReference type="Pfam" id="PF08486">
    <property type="entry name" value="SpoIID"/>
    <property type="match status" value="1"/>
</dbReference>
<gene>
    <name evidence="2" type="ORF">JM64_02465</name>
</gene>
<feature type="domain" description="Sporulation stage II protein D amidase enhancer LytB N-terminal" evidence="1">
    <location>
        <begin position="412"/>
        <end position="504"/>
    </location>
</feature>
<dbReference type="InterPro" id="IPR051922">
    <property type="entry name" value="Bact_Sporulation_Assoc"/>
</dbReference>